<dbReference type="Proteomes" id="UP000199568">
    <property type="component" value="Unassembled WGS sequence"/>
</dbReference>
<protein>
    <submittedName>
        <fullName evidence="1">YjcZ-like protein</fullName>
    </submittedName>
</protein>
<proteinExistence type="predicted"/>
<dbReference type="EMBL" id="FOHU01000011">
    <property type="protein sequence ID" value="SET45708.1"/>
    <property type="molecule type" value="Genomic_DNA"/>
</dbReference>
<reference evidence="1 2" key="1">
    <citation type="submission" date="2016-10" db="EMBL/GenBank/DDBJ databases">
        <authorList>
            <person name="de Groot N.N."/>
        </authorList>
    </citation>
    <scope>NUCLEOTIDE SEQUENCE [LARGE SCALE GENOMIC DNA]</scope>
    <source>
        <strain evidence="1 2">DSM 18979</strain>
    </source>
</reference>
<evidence type="ECO:0000313" key="2">
    <source>
        <dbReference type="Proteomes" id="UP000199568"/>
    </source>
</evidence>
<gene>
    <name evidence="1" type="ORF">SAMN05660297_02454</name>
</gene>
<accession>A0A1I0EMC0</accession>
<dbReference type="STRING" id="426128.SAMN05660297_02454"/>
<name>A0A1I0EMC0_9FIRM</name>
<dbReference type="OrthoDB" id="509040at2"/>
<dbReference type="AlphaFoldDB" id="A0A1I0EMC0"/>
<evidence type="ECO:0000313" key="1">
    <source>
        <dbReference type="EMBL" id="SET45708.1"/>
    </source>
</evidence>
<keyword evidence="2" id="KW-1185">Reference proteome</keyword>
<sequence length="322" mass="37992">MLSKINWENLEINTNEEDNDWKKLIEEVPILKEKMIVDFVNGLEVTNDHIRVRASRQGPVARLWDGITGKSAQRQQIIDQNFSQALQTTKVWLQNLQSAQIESNYALNNVINRLNETRQGVTKLINHHLQLKQTVSQLYEELEMLEVKFLDKHIYLKEEIERLGLRQSAMIHLDKAFDAWESGRKYKGLSPFTQLILVLEELYWSPFGEYDQINQEFREQLKDKCVIQLRRITGLQGDMLVPTEQWFTYIASEKVLYKDMLRYILIFEENKYNHLPISSTIINTTENAIDLNNYHNDRLPLVLSPSRLSERLIRETGERLYV</sequence>
<dbReference type="RefSeq" id="WP_090444403.1">
    <property type="nucleotide sequence ID" value="NZ_FOHU01000011.1"/>
</dbReference>
<organism evidence="1 2">
    <name type="scientific">Natronincola peptidivorans</name>
    <dbReference type="NCBI Taxonomy" id="426128"/>
    <lineage>
        <taxon>Bacteria</taxon>
        <taxon>Bacillati</taxon>
        <taxon>Bacillota</taxon>
        <taxon>Clostridia</taxon>
        <taxon>Peptostreptococcales</taxon>
        <taxon>Natronincolaceae</taxon>
        <taxon>Natronincola</taxon>
    </lineage>
</organism>
<dbReference type="InterPro" id="IPR025599">
    <property type="entry name" value="YjcZ"/>
</dbReference>
<dbReference type="Pfam" id="PF13990">
    <property type="entry name" value="YjcZ"/>
    <property type="match status" value="1"/>
</dbReference>